<dbReference type="InterPro" id="IPR021643">
    <property type="entry name" value="Mediator_Med13_N"/>
</dbReference>
<dbReference type="GO" id="GO:0045944">
    <property type="term" value="P:positive regulation of transcription by RNA polymerase II"/>
    <property type="evidence" value="ECO:0007669"/>
    <property type="project" value="TreeGrafter"/>
</dbReference>
<feature type="compositionally biased region" description="Gly residues" evidence="8">
    <location>
        <begin position="317"/>
        <end position="327"/>
    </location>
</feature>
<name>A0A6A4VWE4_AMPAM</name>
<evidence type="ECO:0000256" key="1">
    <source>
        <dbReference type="ARBA" id="ARBA00004123"/>
    </source>
</evidence>
<evidence type="ECO:0000256" key="8">
    <source>
        <dbReference type="SAM" id="MobiDB-lite"/>
    </source>
</evidence>
<dbReference type="Pfam" id="PF11597">
    <property type="entry name" value="Med13_N"/>
    <property type="match status" value="1"/>
</dbReference>
<feature type="compositionally biased region" description="Low complexity" evidence="8">
    <location>
        <begin position="393"/>
        <end position="417"/>
    </location>
</feature>
<proteinExistence type="inferred from homology"/>
<feature type="compositionally biased region" description="Basic and acidic residues" evidence="8">
    <location>
        <begin position="701"/>
        <end position="714"/>
    </location>
</feature>
<accession>A0A6A4VWE4</accession>
<dbReference type="InterPro" id="IPR051139">
    <property type="entry name" value="Mediator_complx_sub13"/>
</dbReference>
<feature type="domain" description="Mediator complex subunit Med13 N-terminal" evidence="9">
    <location>
        <begin position="12"/>
        <end position="251"/>
    </location>
</feature>
<gene>
    <name evidence="10" type="primary">skd_1</name>
    <name evidence="10" type="ORF">FJT64_006784</name>
</gene>
<feature type="compositionally biased region" description="Pro residues" evidence="8">
    <location>
        <begin position="74"/>
        <end position="98"/>
    </location>
</feature>
<evidence type="ECO:0000256" key="7">
    <source>
        <dbReference type="ARBA" id="ARBA00023242"/>
    </source>
</evidence>
<keyword evidence="4" id="KW-0678">Repressor</keyword>
<evidence type="ECO:0000313" key="10">
    <source>
        <dbReference type="EMBL" id="KAF0295730.1"/>
    </source>
</evidence>
<dbReference type="GO" id="GO:0016592">
    <property type="term" value="C:mediator complex"/>
    <property type="evidence" value="ECO:0007669"/>
    <property type="project" value="TreeGrafter"/>
</dbReference>
<evidence type="ECO:0000313" key="11">
    <source>
        <dbReference type="Proteomes" id="UP000440578"/>
    </source>
</evidence>
<keyword evidence="7" id="KW-0539">Nucleus</keyword>
<comment type="similarity">
    <text evidence="2">Belongs to the Mediator complex subunit 13 family.</text>
</comment>
<feature type="compositionally biased region" description="Low complexity" evidence="8">
    <location>
        <begin position="715"/>
        <end position="732"/>
    </location>
</feature>
<keyword evidence="5" id="KW-0805">Transcription regulation</keyword>
<evidence type="ECO:0000256" key="4">
    <source>
        <dbReference type="ARBA" id="ARBA00022491"/>
    </source>
</evidence>
<feature type="region of interest" description="Disordered" evidence="8">
    <location>
        <begin position="390"/>
        <end position="426"/>
    </location>
</feature>
<dbReference type="Proteomes" id="UP000440578">
    <property type="component" value="Unassembled WGS sequence"/>
</dbReference>
<dbReference type="EMBL" id="VIIS01001602">
    <property type="protein sequence ID" value="KAF0295730.1"/>
    <property type="molecule type" value="Genomic_DNA"/>
</dbReference>
<dbReference type="PANTHER" id="PTHR48249:SF3">
    <property type="entry name" value="MEDIATOR OF RNA POLYMERASE II TRANSCRIPTION SUBUNIT 13"/>
    <property type="match status" value="1"/>
</dbReference>
<dbReference type="GO" id="GO:0003713">
    <property type="term" value="F:transcription coactivator activity"/>
    <property type="evidence" value="ECO:0007669"/>
    <property type="project" value="TreeGrafter"/>
</dbReference>
<dbReference type="OrthoDB" id="103819at2759"/>
<organism evidence="10 11">
    <name type="scientific">Amphibalanus amphitrite</name>
    <name type="common">Striped barnacle</name>
    <name type="synonym">Balanus amphitrite</name>
    <dbReference type="NCBI Taxonomy" id="1232801"/>
    <lineage>
        <taxon>Eukaryota</taxon>
        <taxon>Metazoa</taxon>
        <taxon>Ecdysozoa</taxon>
        <taxon>Arthropoda</taxon>
        <taxon>Crustacea</taxon>
        <taxon>Multicrustacea</taxon>
        <taxon>Cirripedia</taxon>
        <taxon>Thoracica</taxon>
        <taxon>Thoracicalcarea</taxon>
        <taxon>Balanomorpha</taxon>
        <taxon>Balanoidea</taxon>
        <taxon>Balanidae</taxon>
        <taxon>Amphibalaninae</taxon>
        <taxon>Amphibalanus</taxon>
    </lineage>
</organism>
<feature type="compositionally biased region" description="Gly residues" evidence="8">
    <location>
        <begin position="625"/>
        <end position="641"/>
    </location>
</feature>
<feature type="region of interest" description="Disordered" evidence="8">
    <location>
        <begin position="316"/>
        <end position="365"/>
    </location>
</feature>
<comment type="subcellular location">
    <subcellularLocation>
        <location evidence="1">Nucleus</location>
    </subcellularLocation>
</comment>
<sequence>MTNSNSHVNGASLEDCHTNFFALTDLCGIKWRSYRIEHELTPDPLEDPVISSFTKCLASDILSVWRRVQHAKAPPAPPPPPSMEPGAPPPPPPPPAAPPTVTTYKELWIFWYGDEPELSNIIVPQLVSRKQDEGTWESGLSYECRSLLFKALHKFIERCLLSRGFVKLGKWFAQPCSGVDKSPNKANSANLCFAFSFFVHGESTVCASLSLRQHGPLRRLTRAHLSAAHGHGAGLPVVLAPYGLAGVLTGHTFRLGTPDTQKLVKAWRQFYPIEGRVVASLQTGREPHMPVVVEVLVGDVKMRYLTSYVLVSDEPSAGGGAGAGSGGSALRPLGVSTHLSPGGAATPPVSPSSGGGRRRRRGVLAVRRLQPAAAGDCRRRRLGAARLSRWPCAPGARPPSRAARAAARSRWGSAAAGDNSPESLGQWEFQDPIQKPSCACANCKRKVRQKQQYLKRQEKERPPRMKAGVCHRRQTLSEELSRTIDTDLVSGVARLNGAPPPPPPQAYYKSQVATPGSARPALTDGLPSVGPMDSPASVGPSPLPTPHSQPGPLAADHAMPTLSPHPPTPSGATPNPVTPLAGGDAAGDTKPPADPGSVATPVYSPYPKPASCGAQSAAGRRLRPGAGGGCCGAGGGCGGHQQPGAAVAAAPAAAAHHPAGDGRRHGGFVQPVQLRRRRPLAELSVKRPSELRTTFLRRIKDEVDRSERLLHDGDGTAPPAGRPPAGLDGLPLSRGTKRPADPYEFDDDPNAPVHMDGLKSEADESAAAAGGGAP</sequence>
<comment type="caution">
    <text evidence="10">The sequence shown here is derived from an EMBL/GenBank/DDBJ whole genome shotgun (WGS) entry which is preliminary data.</text>
</comment>
<dbReference type="AlphaFoldDB" id="A0A6A4VWE4"/>
<protein>
    <recommendedName>
        <fullName evidence="3">Mediator of RNA polymerase II transcription subunit 13</fullName>
    </recommendedName>
</protein>
<feature type="compositionally biased region" description="Low complexity" evidence="8">
    <location>
        <begin position="642"/>
        <end position="657"/>
    </location>
</feature>
<keyword evidence="11" id="KW-1185">Reference proteome</keyword>
<feature type="region of interest" description="Disordered" evidence="8">
    <location>
        <begin position="701"/>
        <end position="774"/>
    </location>
</feature>
<feature type="region of interest" description="Disordered" evidence="8">
    <location>
        <begin position="493"/>
        <end position="681"/>
    </location>
</feature>
<dbReference type="PANTHER" id="PTHR48249">
    <property type="entry name" value="MEDIATOR OF RNA POLYMERASE II TRANSCRIPTION SUBUNIT 13"/>
    <property type="match status" value="1"/>
</dbReference>
<feature type="region of interest" description="Disordered" evidence="8">
    <location>
        <begin position="70"/>
        <end position="98"/>
    </location>
</feature>
<reference evidence="10 11" key="1">
    <citation type="submission" date="2019-07" db="EMBL/GenBank/DDBJ databases">
        <title>Draft genome assembly of a fouling barnacle, Amphibalanus amphitrite (Darwin, 1854): The first reference genome for Thecostraca.</title>
        <authorList>
            <person name="Kim W."/>
        </authorList>
    </citation>
    <scope>NUCLEOTIDE SEQUENCE [LARGE SCALE GENOMIC DNA]</scope>
    <source>
        <strain evidence="10">SNU_AA5</strain>
        <tissue evidence="10">Soma without cirri and trophi</tissue>
    </source>
</reference>
<evidence type="ECO:0000256" key="6">
    <source>
        <dbReference type="ARBA" id="ARBA00023163"/>
    </source>
</evidence>
<evidence type="ECO:0000259" key="9">
    <source>
        <dbReference type="Pfam" id="PF11597"/>
    </source>
</evidence>
<evidence type="ECO:0000256" key="5">
    <source>
        <dbReference type="ARBA" id="ARBA00023015"/>
    </source>
</evidence>
<keyword evidence="6" id="KW-0804">Transcription</keyword>
<evidence type="ECO:0000256" key="3">
    <source>
        <dbReference type="ARBA" id="ARBA00019618"/>
    </source>
</evidence>
<evidence type="ECO:0000256" key="2">
    <source>
        <dbReference type="ARBA" id="ARBA00009354"/>
    </source>
</evidence>